<protein>
    <submittedName>
        <fullName evidence="1">Uncharacterized protein</fullName>
    </submittedName>
</protein>
<comment type="caution">
    <text evidence="1">The sequence shown here is derived from an EMBL/GenBank/DDBJ whole genome shotgun (WGS) entry which is preliminary data.</text>
</comment>
<evidence type="ECO:0000313" key="1">
    <source>
        <dbReference type="EMBL" id="GLZ82086.1"/>
    </source>
</evidence>
<proteinExistence type="predicted"/>
<keyword evidence="2" id="KW-1185">Reference proteome</keyword>
<dbReference type="RefSeq" id="WP_285667668.1">
    <property type="nucleotide sequence ID" value="NZ_BSTX01000009.1"/>
</dbReference>
<name>A0A9W6WDZ1_9ACTN</name>
<reference evidence="1" key="1">
    <citation type="submission" date="2023-03" db="EMBL/GenBank/DDBJ databases">
        <title>Actinorhabdospora filicis NBRC 111898.</title>
        <authorList>
            <person name="Ichikawa N."/>
            <person name="Sato H."/>
            <person name="Tonouchi N."/>
        </authorList>
    </citation>
    <scope>NUCLEOTIDE SEQUENCE</scope>
    <source>
        <strain evidence="1">NBRC 111898</strain>
    </source>
</reference>
<gene>
    <name evidence="1" type="ORF">Afil01_68930</name>
</gene>
<dbReference type="Proteomes" id="UP001165079">
    <property type="component" value="Unassembled WGS sequence"/>
</dbReference>
<sequence length="224" mass="24403">MSLPPRLIRASARLATSHKPAFVYAPGLSLPGGDERLVCVWDGEPDGFTSIPAGNAVGDDVPVEHVSLERFTSELDGLADGEGWSSLDAPVRRVAGFAYGVMLSDRSGAGTKARGAVSLFPWRLTDVSRTSLAAEAPEVTNELSSCTDGWQRAHLLDAALHRAYVAWFAAHQRYWPGRERRYAWVSHFELPETVADYERGIWDTSGALGQAELYAGFVDRVLAE</sequence>
<dbReference type="AlphaFoldDB" id="A0A9W6WDZ1"/>
<organism evidence="1 2">
    <name type="scientific">Actinorhabdospora filicis</name>
    <dbReference type="NCBI Taxonomy" id="1785913"/>
    <lineage>
        <taxon>Bacteria</taxon>
        <taxon>Bacillati</taxon>
        <taxon>Actinomycetota</taxon>
        <taxon>Actinomycetes</taxon>
        <taxon>Micromonosporales</taxon>
        <taxon>Micromonosporaceae</taxon>
        <taxon>Actinorhabdospora</taxon>
    </lineage>
</organism>
<dbReference type="EMBL" id="BSTX01000009">
    <property type="protein sequence ID" value="GLZ82086.1"/>
    <property type="molecule type" value="Genomic_DNA"/>
</dbReference>
<accession>A0A9W6WDZ1</accession>
<evidence type="ECO:0000313" key="2">
    <source>
        <dbReference type="Proteomes" id="UP001165079"/>
    </source>
</evidence>